<protein>
    <submittedName>
        <fullName evidence="3">SrtB family sortase</fullName>
    </submittedName>
</protein>
<dbReference type="RefSeq" id="WP_115715265.1">
    <property type="nucleotide sequence ID" value="NZ_AP019695.1"/>
</dbReference>
<dbReference type="CDD" id="cd05826">
    <property type="entry name" value="Sortase_B"/>
    <property type="match status" value="1"/>
</dbReference>
<dbReference type="KEGG" id="aarg:Aargi30884_09730"/>
<keyword evidence="1" id="KW-0378">Hydrolase</keyword>
<dbReference type="GO" id="GO:0016787">
    <property type="term" value="F:hydrolase activity"/>
    <property type="evidence" value="ECO:0007669"/>
    <property type="project" value="UniProtKB-KW"/>
</dbReference>
<dbReference type="InterPro" id="IPR009835">
    <property type="entry name" value="SrtB"/>
</dbReference>
<evidence type="ECO:0000256" key="1">
    <source>
        <dbReference type="ARBA" id="ARBA00022801"/>
    </source>
</evidence>
<feature type="active site" description="Acyl-thioester intermediate" evidence="2">
    <location>
        <position position="235"/>
    </location>
</feature>
<evidence type="ECO:0000313" key="3">
    <source>
        <dbReference type="EMBL" id="BBK22070.1"/>
    </source>
</evidence>
<dbReference type="NCBIfam" id="TIGR03064">
    <property type="entry name" value="sortase_srtB"/>
    <property type="match status" value="1"/>
</dbReference>
<evidence type="ECO:0000313" key="4">
    <source>
        <dbReference type="Proteomes" id="UP000464754"/>
    </source>
</evidence>
<dbReference type="Pfam" id="PF04203">
    <property type="entry name" value="Sortase"/>
    <property type="match status" value="1"/>
</dbReference>
<accession>A0A6N4TGF3</accession>
<evidence type="ECO:0000256" key="2">
    <source>
        <dbReference type="PIRSR" id="PIRSR605754-1"/>
    </source>
</evidence>
<name>A0A6N4TGF3_9FIRM</name>
<dbReference type="InterPro" id="IPR005754">
    <property type="entry name" value="Sortase"/>
</dbReference>
<keyword evidence="4" id="KW-1185">Reference proteome</keyword>
<organism evidence="3 4">
    <name type="scientific">Amedibacterium intestinale</name>
    <dbReference type="NCBI Taxonomy" id="2583452"/>
    <lineage>
        <taxon>Bacteria</taxon>
        <taxon>Bacillati</taxon>
        <taxon>Bacillota</taxon>
        <taxon>Erysipelotrichia</taxon>
        <taxon>Erysipelotrichales</taxon>
        <taxon>Erysipelotrichaceae</taxon>
        <taxon>Amedibacterium</taxon>
    </lineage>
</organism>
<dbReference type="SUPFAM" id="SSF63817">
    <property type="entry name" value="Sortase"/>
    <property type="match status" value="1"/>
</dbReference>
<dbReference type="InterPro" id="IPR023365">
    <property type="entry name" value="Sortase_dom-sf"/>
</dbReference>
<dbReference type="Proteomes" id="UP000464754">
    <property type="component" value="Chromosome"/>
</dbReference>
<dbReference type="EMBL" id="AP019695">
    <property type="protein sequence ID" value="BBK22070.1"/>
    <property type="molecule type" value="Genomic_DNA"/>
</dbReference>
<dbReference type="Gene3D" id="2.40.260.10">
    <property type="entry name" value="Sortase"/>
    <property type="match status" value="1"/>
</dbReference>
<gene>
    <name evidence="3" type="ORF">Aargi30884_09730</name>
</gene>
<proteinExistence type="predicted"/>
<dbReference type="AlphaFoldDB" id="A0A6N4TGF3"/>
<reference evidence="4" key="1">
    <citation type="submission" date="2019-05" db="EMBL/GenBank/DDBJ databases">
        <title>Complete genome sequencing of Absiella argi strain JCM 30884.</title>
        <authorList>
            <person name="Sakamoto M."/>
            <person name="Murakami T."/>
            <person name="Mori H."/>
        </authorList>
    </citation>
    <scope>NUCLEOTIDE SEQUENCE [LARGE SCALE GENOMIC DNA]</scope>
    <source>
        <strain evidence="4">JCM 30884</strain>
    </source>
</reference>
<sequence length="260" mass="30443">MSRQVSKKKKKIPMWKRMLYNFLLIIALGVFVYSAYQLVTIYYGAYKEDKANTELAKVANVDEKDDGLLDINWNDLKKKNEEIVAWIQIPGTKINYPVVHGSDNSFYLTHGADKQPYSSGAIFIDANAQKDFKDENTIIYGHNMWHDTMFTHIEKFKDKEFFDTHPYLYIYTPDKIYKCDIFSIHTTTSTSSSYDTQYASEEEYAKYLDMIQKQSDFKRDVKISSKDHIVSLSTCSYERNGESSELRYLLHARLNEIKNK</sequence>
<feature type="active site" description="Proton donor/acceptor" evidence="2">
    <location>
        <position position="142"/>
    </location>
</feature>